<dbReference type="CDD" id="cd14798">
    <property type="entry name" value="RX-CC_like"/>
    <property type="match status" value="1"/>
</dbReference>
<dbReference type="Gene3D" id="1.20.5.4130">
    <property type="match status" value="1"/>
</dbReference>
<feature type="domain" description="Disease resistance N-terminal" evidence="8">
    <location>
        <begin position="6"/>
        <end position="93"/>
    </location>
</feature>
<protein>
    <submittedName>
        <fullName evidence="12">Disease resistance RPP13-like protein 3</fullName>
    </submittedName>
</protein>
<dbReference type="Pfam" id="PF23559">
    <property type="entry name" value="WHD_DRP"/>
    <property type="match status" value="1"/>
</dbReference>
<dbReference type="PANTHER" id="PTHR23155:SF1185">
    <property type="entry name" value="DISEASE RESISTANCE RPP8-LIKE PROTEIN 3-RELATED"/>
    <property type="match status" value="1"/>
</dbReference>
<keyword evidence="5" id="KW-0611">Plant defense</keyword>
<feature type="region of interest" description="Disordered" evidence="6">
    <location>
        <begin position="145"/>
        <end position="165"/>
    </location>
</feature>
<dbReference type="OrthoDB" id="597327at2759"/>
<dbReference type="Gene3D" id="1.10.10.10">
    <property type="entry name" value="Winged helix-like DNA-binding domain superfamily/Winged helix DNA-binding domain"/>
    <property type="match status" value="1"/>
</dbReference>
<keyword evidence="4" id="KW-0547">Nucleotide-binding</keyword>
<comment type="similarity">
    <text evidence="1">Belongs to the disease resistance NB-LRR family.</text>
</comment>
<proteinExistence type="inferred from homology"/>
<name>A0A8B7BK92_PHODC</name>
<dbReference type="InterPro" id="IPR032675">
    <property type="entry name" value="LRR_dom_sf"/>
</dbReference>
<dbReference type="AlphaFoldDB" id="A0A8B7BK92"/>
<dbReference type="FunFam" id="3.40.50.300:FF:001091">
    <property type="entry name" value="Probable disease resistance protein At1g61300"/>
    <property type="match status" value="1"/>
</dbReference>
<evidence type="ECO:0000259" key="8">
    <source>
        <dbReference type="Pfam" id="PF18052"/>
    </source>
</evidence>
<evidence type="ECO:0000313" key="12">
    <source>
        <dbReference type="RefSeq" id="XP_008779228.4"/>
    </source>
</evidence>
<feature type="compositionally biased region" description="Polar residues" evidence="6">
    <location>
        <begin position="145"/>
        <end position="154"/>
    </location>
</feature>
<evidence type="ECO:0000256" key="6">
    <source>
        <dbReference type="SAM" id="MobiDB-lite"/>
    </source>
</evidence>
<dbReference type="GO" id="GO:0042742">
    <property type="term" value="P:defense response to bacterium"/>
    <property type="evidence" value="ECO:0007669"/>
    <property type="project" value="UniProtKB-ARBA"/>
</dbReference>
<dbReference type="GO" id="GO:0043531">
    <property type="term" value="F:ADP binding"/>
    <property type="evidence" value="ECO:0007669"/>
    <property type="project" value="InterPro"/>
</dbReference>
<dbReference type="InterPro" id="IPR044974">
    <property type="entry name" value="Disease_R_plants"/>
</dbReference>
<evidence type="ECO:0000256" key="2">
    <source>
        <dbReference type="ARBA" id="ARBA00022614"/>
    </source>
</evidence>
<dbReference type="PANTHER" id="PTHR23155">
    <property type="entry name" value="DISEASE RESISTANCE PROTEIN RP"/>
    <property type="match status" value="1"/>
</dbReference>
<dbReference type="SUPFAM" id="SSF52540">
    <property type="entry name" value="P-loop containing nucleoside triphosphate hydrolases"/>
    <property type="match status" value="1"/>
</dbReference>
<evidence type="ECO:0000259" key="10">
    <source>
        <dbReference type="Pfam" id="PF23598"/>
    </source>
</evidence>
<sequence length="923" mass="105914">MAEFLVAKVVFQLTNLLVQEAAFLRGVRDQVEWVKTQLQLLQVFLKDAESRRRRGDERVEIWIRQMSGVAYEIEDVIGTIKYMGERRHQRRGFMGTMSRYSHKPRELITLHEIGGKLEKIKEKIRGFSESRATYGIANLGKSSAVDQSGQSLRESSPHSDDDDIDVIGFENDKKELMCRLLDRNEKARCVISIVGMGGLGKTTLASKVYNDPAIKEHFDTSAWVSVSQSYRVIELAKDVMKKVMGIKKKKETTTGITEEDLEQMGEEEVREKLRDFLRDRKYLVVMDDVWSVDVWGQMYPFFPNGNNGSRILLTTREMEVANRARSSFPPYKLHTLDGTQSLELLCRKAFPLKQDVPADMKELAKRLAKRCGGLPLALVALGGLLSGKDSTYDAWWSVAQSMNWEDGPDGKKCFNILGLSYNDLPYLLKPCFLYIAAFPEDSIISASKLVRLWVAEGFIPEEQRRTMEETARVWLDNLVQRCMIQVVERSKAGGQVKSIRIHDLLREFGQSEARRDGFLQICSSDNMAVSIWSHRAAFHNRINDEVAVSSPHLRTLLGFNLILTNGRRFLNGLNLLRVLDLEGTRDLKELPKQIGSMIHLRYLGLRNTSLKRLPSSIRHLLNLQTLDVSGTYIYWLPKSFWKIRTLRHVYINLYMFLSAPIGGDHKNLQTLQIEESEFGLDAMDIVHLRGIRFIKKLVTTPSFTMEEIHKAVDRMFEESLEKALKQMDNLVSLSLILLERIIPGDVLFAQTPNLYQLRSLTLWGRLSLKQQQQCPDSSQFPPNLTKLVLIHSEFEQDPMPVLDKLPNLRLLQLNAYAYKGKSMSCSSTRGFPQLQQLVLFGVHSLEEWRVKAGAMPSLTHLTIAKCEKLKMLPEGLQHVTTLRELDLRDMSYEFNKRVRNEDAYKVRHIPSIHFDLPNEIEFM</sequence>
<evidence type="ECO:0000259" key="7">
    <source>
        <dbReference type="Pfam" id="PF00931"/>
    </source>
</evidence>
<feature type="domain" description="Disease resistance protein winged helix" evidence="9">
    <location>
        <begin position="438"/>
        <end position="507"/>
    </location>
</feature>
<dbReference type="InterPro" id="IPR002182">
    <property type="entry name" value="NB-ARC"/>
</dbReference>
<dbReference type="InterPro" id="IPR042197">
    <property type="entry name" value="Apaf_helical"/>
</dbReference>
<organism evidence="11 12">
    <name type="scientific">Phoenix dactylifera</name>
    <name type="common">Date palm</name>
    <dbReference type="NCBI Taxonomy" id="42345"/>
    <lineage>
        <taxon>Eukaryota</taxon>
        <taxon>Viridiplantae</taxon>
        <taxon>Streptophyta</taxon>
        <taxon>Embryophyta</taxon>
        <taxon>Tracheophyta</taxon>
        <taxon>Spermatophyta</taxon>
        <taxon>Magnoliopsida</taxon>
        <taxon>Liliopsida</taxon>
        <taxon>Arecaceae</taxon>
        <taxon>Coryphoideae</taxon>
        <taxon>Phoeniceae</taxon>
        <taxon>Phoenix</taxon>
    </lineage>
</organism>
<gene>
    <name evidence="12" type="primary">LOC103698956</name>
</gene>
<evidence type="ECO:0000259" key="9">
    <source>
        <dbReference type="Pfam" id="PF23559"/>
    </source>
</evidence>
<dbReference type="GeneID" id="103698956"/>
<dbReference type="Pfam" id="PF18052">
    <property type="entry name" value="Rx_N"/>
    <property type="match status" value="1"/>
</dbReference>
<dbReference type="Gene3D" id="3.40.50.300">
    <property type="entry name" value="P-loop containing nucleotide triphosphate hydrolases"/>
    <property type="match status" value="1"/>
</dbReference>
<dbReference type="Gene3D" id="3.80.10.10">
    <property type="entry name" value="Ribonuclease Inhibitor"/>
    <property type="match status" value="1"/>
</dbReference>
<dbReference type="KEGG" id="pda:103698956"/>
<evidence type="ECO:0000256" key="4">
    <source>
        <dbReference type="ARBA" id="ARBA00022741"/>
    </source>
</evidence>
<dbReference type="PRINTS" id="PR00364">
    <property type="entry name" value="DISEASERSIST"/>
</dbReference>
<dbReference type="FunFam" id="1.10.10.10:FF:000322">
    <property type="entry name" value="Probable disease resistance protein At1g63360"/>
    <property type="match status" value="1"/>
</dbReference>
<dbReference type="InterPro" id="IPR038005">
    <property type="entry name" value="RX-like_CC"/>
</dbReference>
<dbReference type="SUPFAM" id="SSF52058">
    <property type="entry name" value="L domain-like"/>
    <property type="match status" value="1"/>
</dbReference>
<evidence type="ECO:0000256" key="1">
    <source>
        <dbReference type="ARBA" id="ARBA00008894"/>
    </source>
</evidence>
<dbReference type="Pfam" id="PF00931">
    <property type="entry name" value="NB-ARC"/>
    <property type="match status" value="1"/>
</dbReference>
<dbReference type="InterPro" id="IPR058922">
    <property type="entry name" value="WHD_DRP"/>
</dbReference>
<feature type="domain" description="Disease resistance R13L4/SHOC-2-like LRR" evidence="10">
    <location>
        <begin position="570"/>
        <end position="897"/>
    </location>
</feature>
<feature type="domain" description="NB-ARC" evidence="7">
    <location>
        <begin position="170"/>
        <end position="353"/>
    </location>
</feature>
<dbReference type="Gene3D" id="1.10.8.430">
    <property type="entry name" value="Helical domain of apoptotic protease-activating factors"/>
    <property type="match status" value="1"/>
</dbReference>
<accession>A0A8B7BK92</accession>
<dbReference type="Proteomes" id="UP000228380">
    <property type="component" value="Unplaced"/>
</dbReference>
<keyword evidence="11" id="KW-1185">Reference proteome</keyword>
<evidence type="ECO:0000256" key="3">
    <source>
        <dbReference type="ARBA" id="ARBA00022737"/>
    </source>
</evidence>
<dbReference type="Pfam" id="PF23598">
    <property type="entry name" value="LRR_14"/>
    <property type="match status" value="1"/>
</dbReference>
<keyword evidence="2" id="KW-0433">Leucine-rich repeat</keyword>
<dbReference type="GO" id="GO:0009626">
    <property type="term" value="P:plant-type hypersensitive response"/>
    <property type="evidence" value="ECO:0007669"/>
    <property type="project" value="UniProtKB-ARBA"/>
</dbReference>
<evidence type="ECO:0000313" key="11">
    <source>
        <dbReference type="Proteomes" id="UP000228380"/>
    </source>
</evidence>
<dbReference type="InterPro" id="IPR027417">
    <property type="entry name" value="P-loop_NTPase"/>
</dbReference>
<dbReference type="InterPro" id="IPR041118">
    <property type="entry name" value="Rx_N"/>
</dbReference>
<reference evidence="12" key="1">
    <citation type="submission" date="2025-08" db="UniProtKB">
        <authorList>
            <consortium name="RefSeq"/>
        </authorList>
    </citation>
    <scope>IDENTIFICATION</scope>
    <source>
        <tissue evidence="12">Young leaves</tissue>
    </source>
</reference>
<dbReference type="InterPro" id="IPR036388">
    <property type="entry name" value="WH-like_DNA-bd_sf"/>
</dbReference>
<keyword evidence="3" id="KW-0677">Repeat</keyword>
<dbReference type="GO" id="GO:0002758">
    <property type="term" value="P:innate immune response-activating signaling pathway"/>
    <property type="evidence" value="ECO:0007669"/>
    <property type="project" value="UniProtKB-ARBA"/>
</dbReference>
<evidence type="ECO:0000256" key="5">
    <source>
        <dbReference type="ARBA" id="ARBA00022821"/>
    </source>
</evidence>
<dbReference type="RefSeq" id="XP_008779228.4">
    <property type="nucleotide sequence ID" value="XM_008781006.4"/>
</dbReference>
<dbReference type="InterPro" id="IPR055414">
    <property type="entry name" value="LRR_R13L4/SHOC2-like"/>
</dbReference>